<protein>
    <submittedName>
        <fullName evidence="2">ATP synthase F0 subunit 8</fullName>
    </submittedName>
</protein>
<geneLocation type="mitochondrion" evidence="2"/>
<dbReference type="RefSeq" id="YP_002929388.1">
    <property type="nucleotide sequence ID" value="NC_012768.1"/>
</dbReference>
<gene>
    <name evidence="2" type="primary">ATP8</name>
</gene>
<reference evidence="2" key="1">
    <citation type="journal article" date="2009" name="Mol. Phylogenet. Evol.">
        <title>Phylogenetic analyses of complete mitochondrial genome of Urechis unicinctus (Echiura) support that echiurans are derived annelids.</title>
        <authorList>
            <person name="Wu Z."/>
            <person name="Shen X."/>
            <person name="Sun M."/>
            <person name="Ren J."/>
            <person name="Wang Y."/>
            <person name="Huang Y."/>
            <person name="Liu B."/>
        </authorList>
    </citation>
    <scope>NUCLEOTIDE SEQUENCE</scope>
</reference>
<organism evidence="2">
    <name type="scientific">Urechis unicinctus</name>
    <name type="common">Fat innkeeper worm</name>
    <name type="synonym">Chinese penis fish</name>
    <dbReference type="NCBI Taxonomy" id="6432"/>
    <lineage>
        <taxon>Eukaryota</taxon>
        <taxon>Metazoa</taxon>
        <taxon>Spiralia</taxon>
        <taxon>Lophotrochozoa</taxon>
        <taxon>Annelida</taxon>
        <taxon>Polychaeta</taxon>
        <taxon>Echiura</taxon>
        <taxon>Xenopneusta</taxon>
        <taxon>Urechidae</taxon>
        <taxon>Urechis</taxon>
    </lineage>
</organism>
<evidence type="ECO:0000256" key="1">
    <source>
        <dbReference type="SAM" id="Phobius"/>
    </source>
</evidence>
<keyword evidence="1" id="KW-1133">Transmembrane helix</keyword>
<keyword evidence="2" id="KW-0496">Mitochondrion</keyword>
<accession>C5G6E7</accession>
<dbReference type="EMBL" id="EF656365">
    <property type="protein sequence ID" value="ABR12804.1"/>
    <property type="molecule type" value="Genomic_DNA"/>
</dbReference>
<dbReference type="GeneID" id="7944393"/>
<feature type="transmembrane region" description="Helical" evidence="1">
    <location>
        <begin position="6"/>
        <end position="29"/>
    </location>
</feature>
<keyword evidence="1" id="KW-0812">Transmembrane</keyword>
<keyword evidence="1" id="KW-0472">Membrane</keyword>
<dbReference type="CTD" id="4509"/>
<sequence length="56" mass="6647">MPHLAPISWLTIMSISWFTLLVLAISMWWHQPLQFKATSMKQQLPSFSQWNWSVSK</sequence>
<dbReference type="AlphaFoldDB" id="C5G6E7"/>
<proteinExistence type="predicted"/>
<evidence type="ECO:0000313" key="2">
    <source>
        <dbReference type="EMBL" id="ABR12804.1"/>
    </source>
</evidence>
<name>C5G6E7_UREUN</name>